<evidence type="ECO:0000313" key="1">
    <source>
        <dbReference type="EMBL" id="KAK1451032.1"/>
    </source>
</evidence>
<keyword evidence="2" id="KW-1185">Reference proteome</keyword>
<proteinExistence type="predicted"/>
<dbReference type="EMBL" id="MPDP01000301">
    <property type="protein sequence ID" value="KAK1451032.1"/>
    <property type="molecule type" value="Genomic_DNA"/>
</dbReference>
<evidence type="ECO:0000313" key="2">
    <source>
        <dbReference type="Proteomes" id="UP001239213"/>
    </source>
</evidence>
<dbReference type="AlphaFoldDB" id="A0AAI9XK73"/>
<reference evidence="1" key="1">
    <citation type="submission" date="2016-11" db="EMBL/GenBank/DDBJ databases">
        <title>The genome sequence of Colletotrichum cuscutae.</title>
        <authorList>
            <person name="Baroncelli R."/>
        </authorList>
    </citation>
    <scope>NUCLEOTIDE SEQUENCE</scope>
    <source>
        <strain evidence="1">IMI 304802</strain>
    </source>
</reference>
<accession>A0AAI9XK73</accession>
<protein>
    <submittedName>
        <fullName evidence="1">Uncharacterized protein</fullName>
    </submittedName>
</protein>
<name>A0AAI9XK73_9PEZI</name>
<comment type="caution">
    <text evidence="1">The sequence shown here is derived from an EMBL/GenBank/DDBJ whole genome shotgun (WGS) entry which is preliminary data.</text>
</comment>
<gene>
    <name evidence="1" type="ORF">CCUS01_11208</name>
</gene>
<dbReference type="Proteomes" id="UP001239213">
    <property type="component" value="Unassembled WGS sequence"/>
</dbReference>
<sequence>MRISDTTRWIGWYVRRWPRLDAIVDFCFAPG</sequence>
<organism evidence="1 2">
    <name type="scientific">Colletotrichum cuscutae</name>
    <dbReference type="NCBI Taxonomy" id="1209917"/>
    <lineage>
        <taxon>Eukaryota</taxon>
        <taxon>Fungi</taxon>
        <taxon>Dikarya</taxon>
        <taxon>Ascomycota</taxon>
        <taxon>Pezizomycotina</taxon>
        <taxon>Sordariomycetes</taxon>
        <taxon>Hypocreomycetidae</taxon>
        <taxon>Glomerellales</taxon>
        <taxon>Glomerellaceae</taxon>
        <taxon>Colletotrichum</taxon>
        <taxon>Colletotrichum acutatum species complex</taxon>
    </lineage>
</organism>